<evidence type="ECO:0000256" key="7">
    <source>
        <dbReference type="SAM" id="Phobius"/>
    </source>
</evidence>
<keyword evidence="6 7" id="KW-0472">Membrane</keyword>
<evidence type="ECO:0000256" key="1">
    <source>
        <dbReference type="ARBA" id="ARBA00004651"/>
    </source>
</evidence>
<dbReference type="Pfam" id="PF03994">
    <property type="entry name" value="DUF350"/>
    <property type="match status" value="1"/>
</dbReference>
<feature type="transmembrane region" description="Helical" evidence="7">
    <location>
        <begin position="53"/>
        <end position="74"/>
    </location>
</feature>
<keyword evidence="3" id="KW-1003">Cell membrane</keyword>
<comment type="caution">
    <text evidence="8">The sequence shown here is derived from an EMBL/GenBank/DDBJ whole genome shotgun (WGS) entry which is preliminary data.</text>
</comment>
<evidence type="ECO:0000256" key="4">
    <source>
        <dbReference type="ARBA" id="ARBA00022692"/>
    </source>
</evidence>
<dbReference type="GO" id="GO:0005886">
    <property type="term" value="C:plasma membrane"/>
    <property type="evidence" value="ECO:0007669"/>
    <property type="project" value="UniProtKB-SubCell"/>
</dbReference>
<proteinExistence type="inferred from homology"/>
<feature type="transmembrane region" description="Helical" evidence="7">
    <location>
        <begin position="12"/>
        <end position="33"/>
    </location>
</feature>
<organism evidence="8 9">
    <name type="scientific">Permianibacter aggregans</name>
    <dbReference type="NCBI Taxonomy" id="1510150"/>
    <lineage>
        <taxon>Bacteria</taxon>
        <taxon>Pseudomonadati</taxon>
        <taxon>Pseudomonadota</taxon>
        <taxon>Gammaproteobacteria</taxon>
        <taxon>Pseudomonadales</taxon>
        <taxon>Pseudomonadaceae</taxon>
        <taxon>Permianibacter</taxon>
    </lineage>
</organism>
<protein>
    <submittedName>
        <fullName evidence="8">Uncharacterized protein DUF350</fullName>
    </submittedName>
</protein>
<dbReference type="RefSeq" id="WP_133591686.1">
    <property type="nucleotide sequence ID" value="NZ_CP037953.1"/>
</dbReference>
<evidence type="ECO:0000313" key="9">
    <source>
        <dbReference type="Proteomes" id="UP000295375"/>
    </source>
</evidence>
<dbReference type="AlphaFoldDB" id="A0A4R6UHZ3"/>
<sequence length="75" mass="8305">MEISSFGQMLQYYGINIAYAVIALVISVIALVLIDKFIYRKIDFIEEIRDGNIAAAIFYSTLLLFVGVVVAIALS</sequence>
<keyword evidence="4 7" id="KW-0812">Transmembrane</keyword>
<evidence type="ECO:0000256" key="5">
    <source>
        <dbReference type="ARBA" id="ARBA00022989"/>
    </source>
</evidence>
<evidence type="ECO:0000313" key="8">
    <source>
        <dbReference type="EMBL" id="TDQ46478.1"/>
    </source>
</evidence>
<reference evidence="8 9" key="1">
    <citation type="submission" date="2019-03" db="EMBL/GenBank/DDBJ databases">
        <title>Genomic Encyclopedia of Type Strains, Phase IV (KMG-IV): sequencing the most valuable type-strain genomes for metagenomic binning, comparative biology and taxonomic classification.</title>
        <authorList>
            <person name="Goeker M."/>
        </authorList>
    </citation>
    <scope>NUCLEOTIDE SEQUENCE [LARGE SCALE GENOMIC DNA]</scope>
    <source>
        <strain evidence="8 9">DSM 103792</strain>
    </source>
</reference>
<evidence type="ECO:0000256" key="6">
    <source>
        <dbReference type="ARBA" id="ARBA00023136"/>
    </source>
</evidence>
<dbReference type="EMBL" id="SNYM01000013">
    <property type="protein sequence ID" value="TDQ46478.1"/>
    <property type="molecule type" value="Genomic_DNA"/>
</dbReference>
<name>A0A4R6UHZ3_9GAMM</name>
<dbReference type="InterPro" id="IPR007140">
    <property type="entry name" value="DUF350"/>
</dbReference>
<evidence type="ECO:0000256" key="2">
    <source>
        <dbReference type="ARBA" id="ARBA00005779"/>
    </source>
</evidence>
<comment type="similarity">
    <text evidence="2">Belongs to the UPF0719 family.</text>
</comment>
<evidence type="ECO:0000256" key="3">
    <source>
        <dbReference type="ARBA" id="ARBA00022475"/>
    </source>
</evidence>
<keyword evidence="5 7" id="KW-1133">Transmembrane helix</keyword>
<accession>A0A4R6UHZ3</accession>
<keyword evidence="9" id="KW-1185">Reference proteome</keyword>
<dbReference type="OrthoDB" id="5966613at2"/>
<comment type="subcellular location">
    <subcellularLocation>
        <location evidence="1">Cell membrane</location>
        <topology evidence="1">Multi-pass membrane protein</topology>
    </subcellularLocation>
</comment>
<gene>
    <name evidence="8" type="ORF">EV696_11319</name>
</gene>
<dbReference type="Proteomes" id="UP000295375">
    <property type="component" value="Unassembled WGS sequence"/>
</dbReference>